<dbReference type="AlphaFoldDB" id="A0A8K1FX40"/>
<feature type="non-terminal residue" evidence="2">
    <location>
        <position position="1"/>
    </location>
</feature>
<name>A0A8K1FX40_9PASS</name>
<feature type="region of interest" description="Disordered" evidence="1">
    <location>
        <begin position="36"/>
        <end position="118"/>
    </location>
</feature>
<dbReference type="EMBL" id="SWJQ01003530">
    <property type="protein sequence ID" value="TRZ05740.1"/>
    <property type="molecule type" value="Genomic_DNA"/>
</dbReference>
<sequence>IVNVRQIQEVFRQFKVILSQQEEEVESRLWNKYRLGQRDITSDSASDSSSDLCLPEPEEEQEEEEEEEDDTSFEFPHEEFQKLFVDKDEDLDEVTLETESPPSSPIPGEEREGINDDG</sequence>
<organism evidence="2 3">
    <name type="scientific">Zosterops borbonicus</name>
    <dbReference type="NCBI Taxonomy" id="364589"/>
    <lineage>
        <taxon>Eukaryota</taxon>
        <taxon>Metazoa</taxon>
        <taxon>Chordata</taxon>
        <taxon>Craniata</taxon>
        <taxon>Vertebrata</taxon>
        <taxon>Euteleostomi</taxon>
        <taxon>Archelosauria</taxon>
        <taxon>Archosauria</taxon>
        <taxon>Dinosauria</taxon>
        <taxon>Saurischia</taxon>
        <taxon>Theropoda</taxon>
        <taxon>Coelurosauria</taxon>
        <taxon>Aves</taxon>
        <taxon>Neognathae</taxon>
        <taxon>Neoaves</taxon>
        <taxon>Telluraves</taxon>
        <taxon>Australaves</taxon>
        <taxon>Passeriformes</taxon>
        <taxon>Sylvioidea</taxon>
        <taxon>Zosteropidae</taxon>
        <taxon>Zosterops</taxon>
    </lineage>
</organism>
<feature type="compositionally biased region" description="Basic and acidic residues" evidence="1">
    <location>
        <begin position="75"/>
        <end position="86"/>
    </location>
</feature>
<comment type="caution">
    <text evidence="2">The sequence shown here is derived from an EMBL/GenBank/DDBJ whole genome shotgun (WGS) entry which is preliminary data.</text>
</comment>
<feature type="compositionally biased region" description="Acidic residues" evidence="1">
    <location>
        <begin position="56"/>
        <end position="72"/>
    </location>
</feature>
<feature type="compositionally biased region" description="Basic and acidic residues" evidence="1">
    <location>
        <begin position="108"/>
        <end position="118"/>
    </location>
</feature>
<protein>
    <submittedName>
        <fullName evidence="2">Uncharacterized protein</fullName>
    </submittedName>
</protein>
<evidence type="ECO:0000313" key="2">
    <source>
        <dbReference type="EMBL" id="TRZ05740.1"/>
    </source>
</evidence>
<evidence type="ECO:0000313" key="3">
    <source>
        <dbReference type="Proteomes" id="UP000796761"/>
    </source>
</evidence>
<proteinExistence type="predicted"/>
<dbReference type="Proteomes" id="UP000796761">
    <property type="component" value="Unassembled WGS sequence"/>
</dbReference>
<feature type="compositionally biased region" description="Acidic residues" evidence="1">
    <location>
        <begin position="87"/>
        <end position="96"/>
    </location>
</feature>
<keyword evidence="3" id="KW-1185">Reference proteome</keyword>
<reference evidence="2" key="1">
    <citation type="submission" date="2019-04" db="EMBL/GenBank/DDBJ databases">
        <title>Genome assembly of Zosterops borbonicus 15179.</title>
        <authorList>
            <person name="Leroy T."/>
            <person name="Anselmetti Y."/>
            <person name="Tilak M.-K."/>
            <person name="Nabholz B."/>
        </authorList>
    </citation>
    <scope>NUCLEOTIDE SEQUENCE</scope>
    <source>
        <strain evidence="2">HGM_15179</strain>
        <tissue evidence="2">Muscle</tissue>
    </source>
</reference>
<dbReference type="OrthoDB" id="3176171at2759"/>
<evidence type="ECO:0000256" key="1">
    <source>
        <dbReference type="SAM" id="MobiDB-lite"/>
    </source>
</evidence>
<accession>A0A8K1FX40</accession>
<feature type="compositionally biased region" description="Low complexity" evidence="1">
    <location>
        <begin position="42"/>
        <end position="51"/>
    </location>
</feature>
<gene>
    <name evidence="2" type="ORF">HGM15179_021367</name>
</gene>